<evidence type="ECO:0000256" key="1">
    <source>
        <dbReference type="PIRNR" id="PIRNR013171"/>
    </source>
</evidence>
<gene>
    <name evidence="2" type="ORF">OC846_003184</name>
</gene>
<name>A0AAN6JU60_9BASI</name>
<organism evidence="2 3">
    <name type="scientific">Tilletia horrida</name>
    <dbReference type="NCBI Taxonomy" id="155126"/>
    <lineage>
        <taxon>Eukaryota</taxon>
        <taxon>Fungi</taxon>
        <taxon>Dikarya</taxon>
        <taxon>Basidiomycota</taxon>
        <taxon>Ustilaginomycotina</taxon>
        <taxon>Exobasidiomycetes</taxon>
        <taxon>Tilletiales</taxon>
        <taxon>Tilletiaceae</taxon>
        <taxon>Tilletia</taxon>
    </lineage>
</organism>
<dbReference type="GO" id="GO:0005783">
    <property type="term" value="C:endoplasmic reticulum"/>
    <property type="evidence" value="ECO:0007669"/>
    <property type="project" value="TreeGrafter"/>
</dbReference>
<sequence>MSRSATNLVSSSFDFFLSHTFLSSIFRLRPKVLIISLFVLEANVWLDHYQPSLQAHAIDVPGLSPMFPSVQCTANGDVCQATLGEGEINAAASMSALLFSDAFDLRKTYFIVAGVGGISPHRGTLGTAAFARYTVQVLQQYALDRKDTPKNWTSTLWNYGTTMPGIYPLSTYGTEVFKLNTALAERAYNISKIQTAGRLNDSQPAQAFRSRYDYAPANQKPAVILGDVTTSDTFFAGATLATQIEDTVSVLTNGSSTYTLTAQEDNAILEALVRAQIAGRADYSRAIILRTGSDFDRAPPGLSEYDSFSYAQGGFEPALANLFIAGSPVVDAILKDWKEYRRGIAHPPGFYGDIWQTLSLGPGQKPAV</sequence>
<dbReference type="GO" id="GO:0055085">
    <property type="term" value="P:transmembrane transport"/>
    <property type="evidence" value="ECO:0007669"/>
    <property type="project" value="InterPro"/>
</dbReference>
<dbReference type="Pfam" id="PF06516">
    <property type="entry name" value="NUP"/>
    <property type="match status" value="1"/>
</dbReference>
<comment type="function">
    <text evidence="1">Nucleoside permease that transports adenosine and guanosine.</text>
</comment>
<evidence type="ECO:0008006" key="4">
    <source>
        <dbReference type="Google" id="ProtNLM"/>
    </source>
</evidence>
<dbReference type="InterPro" id="IPR009486">
    <property type="entry name" value="Pur_nuclsid_perm"/>
</dbReference>
<comment type="similarity">
    <text evidence="1">Belongs to the NUP family.</text>
</comment>
<keyword evidence="1" id="KW-0813">Transport</keyword>
<protein>
    <recommendedName>
        <fullName evidence="4">Purine nucleoside permease</fullName>
    </recommendedName>
</protein>
<dbReference type="Proteomes" id="UP001176517">
    <property type="component" value="Unassembled WGS sequence"/>
</dbReference>
<proteinExistence type="inferred from homology"/>
<keyword evidence="3" id="KW-1185">Reference proteome</keyword>
<accession>A0AAN6JU60</accession>
<dbReference type="PIRSF" id="PIRSF013171">
    <property type="entry name" value="Pur_nuclsid_perm"/>
    <property type="match status" value="1"/>
</dbReference>
<dbReference type="PANTHER" id="PTHR38643:SF1">
    <property type="entry name" value="PURINE NUCLEOSIDE PERMEASE C285.05-RELATED"/>
    <property type="match status" value="1"/>
</dbReference>
<comment type="caution">
    <text evidence="2">The sequence shown here is derived from an EMBL/GenBank/DDBJ whole genome shotgun (WGS) entry which is preliminary data.</text>
</comment>
<reference evidence="2" key="1">
    <citation type="journal article" date="2023" name="PhytoFront">
        <title>Draft Genome Resources of Seven Strains of Tilletia horrida, Causal Agent of Kernel Smut of Rice.</title>
        <authorList>
            <person name="Khanal S."/>
            <person name="Antony Babu S."/>
            <person name="Zhou X.G."/>
        </authorList>
    </citation>
    <scope>NUCLEOTIDE SEQUENCE</scope>
    <source>
        <strain evidence="2">TX6</strain>
    </source>
</reference>
<dbReference type="AlphaFoldDB" id="A0AAN6JU60"/>
<evidence type="ECO:0000313" key="3">
    <source>
        <dbReference type="Proteomes" id="UP001176517"/>
    </source>
</evidence>
<evidence type="ECO:0000313" key="2">
    <source>
        <dbReference type="EMBL" id="KAK0551694.1"/>
    </source>
</evidence>
<dbReference type="PANTHER" id="PTHR38643">
    <property type="entry name" value="PURINE NUCLEOSIDE PERMEASE C285.05-RELATED"/>
    <property type="match status" value="1"/>
</dbReference>
<dbReference type="EMBL" id="JAPDMZ010000073">
    <property type="protein sequence ID" value="KAK0551694.1"/>
    <property type="molecule type" value="Genomic_DNA"/>
</dbReference>